<evidence type="ECO:0000313" key="2">
    <source>
        <dbReference type="Proteomes" id="UP000494363"/>
    </source>
</evidence>
<dbReference type="AlphaFoldDB" id="A0A6J5ECH0"/>
<dbReference type="Proteomes" id="UP000494363">
    <property type="component" value="Unassembled WGS sequence"/>
</dbReference>
<name>A0A6J5ECH0_9BURK</name>
<organism evidence="1 2">
    <name type="scientific">Paraburkholderia humisilvae</name>
    <dbReference type="NCBI Taxonomy" id="627669"/>
    <lineage>
        <taxon>Bacteria</taxon>
        <taxon>Pseudomonadati</taxon>
        <taxon>Pseudomonadota</taxon>
        <taxon>Betaproteobacteria</taxon>
        <taxon>Burkholderiales</taxon>
        <taxon>Burkholderiaceae</taxon>
        <taxon>Paraburkholderia</taxon>
    </lineage>
</organism>
<reference evidence="1 2" key="1">
    <citation type="submission" date="2020-04" db="EMBL/GenBank/DDBJ databases">
        <authorList>
            <person name="De Canck E."/>
        </authorList>
    </citation>
    <scope>NUCLEOTIDE SEQUENCE [LARGE SCALE GENOMIC DNA]</scope>
    <source>
        <strain evidence="1 2">LMG 29542</strain>
    </source>
</reference>
<dbReference type="RefSeq" id="WP_175228924.1">
    <property type="nucleotide sequence ID" value="NZ_CADIKH010000023.1"/>
</dbReference>
<gene>
    <name evidence="1" type="ORF">LMG29542_04811</name>
</gene>
<proteinExistence type="predicted"/>
<keyword evidence="2" id="KW-1185">Reference proteome</keyword>
<sequence>MTMTNGPTIANPDAFESVDDLRRELRRANLTLLMQAQKLAQFDEVAAQIVGAMNRVLILHIKQDTSGISAFLETYLSERDSLREQLEDSIESSSHRQVH</sequence>
<dbReference type="EMBL" id="CADIKH010000023">
    <property type="protein sequence ID" value="CAB3764198.1"/>
    <property type="molecule type" value="Genomic_DNA"/>
</dbReference>
<accession>A0A6J5ECH0</accession>
<protein>
    <submittedName>
        <fullName evidence="1">Uncharacterized protein</fullName>
    </submittedName>
</protein>
<evidence type="ECO:0000313" key="1">
    <source>
        <dbReference type="EMBL" id="CAB3764198.1"/>
    </source>
</evidence>